<feature type="chain" id="PRO_5015145858" description="CzcB-like C-terminal circularly permuted SH3-like domain-containing protein" evidence="4">
    <location>
        <begin position="29"/>
        <end position="587"/>
    </location>
</feature>
<gene>
    <name evidence="6" type="ORF">PbB2_02808</name>
</gene>
<evidence type="ECO:0000256" key="3">
    <source>
        <dbReference type="SAM" id="Phobius"/>
    </source>
</evidence>
<organism evidence="6 7">
    <name type="scientific">Candidatus Phycosocius bacilliformis</name>
    <dbReference type="NCBI Taxonomy" id="1445552"/>
    <lineage>
        <taxon>Bacteria</taxon>
        <taxon>Pseudomonadati</taxon>
        <taxon>Pseudomonadota</taxon>
        <taxon>Alphaproteobacteria</taxon>
        <taxon>Caulobacterales</taxon>
        <taxon>Caulobacterales incertae sedis</taxon>
        <taxon>Candidatus Phycosocius</taxon>
    </lineage>
</organism>
<reference evidence="6 7" key="1">
    <citation type="journal article" date="2018" name="Genome Announc.">
        <title>Draft Genome Sequence of "Candidatus Phycosocius bacilliformis," an Alphaproteobacterial Ectosymbiont of the Hydrocarbon-Producing Green Alga Botryococcus braunii.</title>
        <authorList>
            <person name="Tanabe Y."/>
            <person name="Yamaguchi H."/>
            <person name="Watanabe M.M."/>
        </authorList>
    </citation>
    <scope>NUCLEOTIDE SEQUENCE [LARGE SCALE GENOMIC DNA]</scope>
    <source>
        <strain evidence="6 7">BOTRYCO-2</strain>
    </source>
</reference>
<comment type="caution">
    <text evidence="6">The sequence shown here is derived from an EMBL/GenBank/DDBJ whole genome shotgun (WGS) entry which is preliminary data.</text>
</comment>
<evidence type="ECO:0000313" key="7">
    <source>
        <dbReference type="Proteomes" id="UP000245086"/>
    </source>
</evidence>
<dbReference type="SUPFAM" id="SSF111369">
    <property type="entry name" value="HlyD-like secretion proteins"/>
    <property type="match status" value="1"/>
</dbReference>
<sequence>MINPRSLKSRLSALGLMTAITLPVPLWAGPGHDHGTEAATASVAAPTSPRFEAISDRFEVVGRLDGENLRLWVDDWATNAPIEAASVNLTIGPRKALAKADVDGTYVLPFPEHDTPGTYPVTISLRGAGEPALLGASLVIDDSAGHAHAEEGLPLGLMFGGAALLLGVAGGALFLVRRKRAGLALVAFGLLAGSWTLVTGTPSEVVAGPGHGDEGHTDVAGDVPDNRAMRLADGDIVAPKPMQRLIGLRTILAGNSAEGSALQLNGVVIADPNGSGVVQASSVGRVSGQLPALGQRVVKGQVLALVSPALDADVSLITARGAAETALAEAELAAGPSGFAAEAAELAQARSRLDRLTRLEGVVPNREIAEARTAVDAAAARLNLAKAQAAARLRTARTEASRLRQAGSNAEVLRAPVSGVISAVSVAQGQVINPGQTVFTITNPDQLLVEARAPSGKSVPLAATGSARTSDGRNLLLIRQGEGLTMVDGAAPLRFKIDGPSSMRVGEPVMVFITGSEQTAGVALPRDAVVKGANGQTMVFLKQAAEQFQPTPVTITDLDANRVIATSGIKAGTRVATTGAPLLEQVR</sequence>
<feature type="transmembrane region" description="Helical" evidence="3">
    <location>
        <begin position="155"/>
        <end position="176"/>
    </location>
</feature>
<dbReference type="InterPro" id="IPR051909">
    <property type="entry name" value="MFP_Cation_Efflux"/>
</dbReference>
<evidence type="ECO:0000256" key="2">
    <source>
        <dbReference type="SAM" id="Coils"/>
    </source>
</evidence>
<evidence type="ECO:0000313" key="6">
    <source>
        <dbReference type="EMBL" id="GBF59116.1"/>
    </source>
</evidence>
<dbReference type="GO" id="GO:0030313">
    <property type="term" value="C:cell envelope"/>
    <property type="evidence" value="ECO:0007669"/>
    <property type="project" value="TreeGrafter"/>
</dbReference>
<name>A0A2P2EDI4_9PROT</name>
<evidence type="ECO:0000259" key="5">
    <source>
        <dbReference type="Pfam" id="PF25975"/>
    </source>
</evidence>
<feature type="transmembrane region" description="Helical" evidence="3">
    <location>
        <begin position="181"/>
        <end position="198"/>
    </location>
</feature>
<keyword evidence="4" id="KW-0732">Signal</keyword>
<dbReference type="OrthoDB" id="271709at2"/>
<protein>
    <recommendedName>
        <fullName evidence="5">CzcB-like C-terminal circularly permuted SH3-like domain-containing protein</fullName>
    </recommendedName>
</protein>
<keyword evidence="7" id="KW-1185">Reference proteome</keyword>
<proteinExistence type="predicted"/>
<dbReference type="Gene3D" id="1.10.287.470">
    <property type="entry name" value="Helix hairpin bin"/>
    <property type="match status" value="1"/>
</dbReference>
<feature type="signal peptide" evidence="4">
    <location>
        <begin position="1"/>
        <end position="28"/>
    </location>
</feature>
<dbReference type="GO" id="GO:0060003">
    <property type="term" value="P:copper ion export"/>
    <property type="evidence" value="ECO:0007669"/>
    <property type="project" value="TreeGrafter"/>
</dbReference>
<dbReference type="Gene3D" id="2.40.420.20">
    <property type="match status" value="1"/>
</dbReference>
<accession>A0A2P2EDI4</accession>
<keyword evidence="3" id="KW-0472">Membrane</keyword>
<dbReference type="PANTHER" id="PTHR30097:SF4">
    <property type="entry name" value="SLR6042 PROTEIN"/>
    <property type="match status" value="1"/>
</dbReference>
<dbReference type="Pfam" id="PF25975">
    <property type="entry name" value="CzcB_C"/>
    <property type="match status" value="1"/>
</dbReference>
<evidence type="ECO:0000256" key="4">
    <source>
        <dbReference type="SAM" id="SignalP"/>
    </source>
</evidence>
<keyword evidence="2" id="KW-0175">Coiled coil</keyword>
<dbReference type="AlphaFoldDB" id="A0A2P2EDI4"/>
<dbReference type="GO" id="GO:0015679">
    <property type="term" value="P:plasma membrane copper ion transport"/>
    <property type="evidence" value="ECO:0007669"/>
    <property type="project" value="TreeGrafter"/>
</dbReference>
<feature type="coiled-coil region" evidence="2">
    <location>
        <begin position="339"/>
        <end position="406"/>
    </location>
</feature>
<dbReference type="EMBL" id="BFBR01000010">
    <property type="protein sequence ID" value="GBF59116.1"/>
    <property type="molecule type" value="Genomic_DNA"/>
</dbReference>
<keyword evidence="3" id="KW-0812">Transmembrane</keyword>
<dbReference type="InterPro" id="IPR058649">
    <property type="entry name" value="CzcB_C"/>
</dbReference>
<dbReference type="Gene3D" id="2.40.30.170">
    <property type="match status" value="1"/>
</dbReference>
<keyword evidence="3" id="KW-1133">Transmembrane helix</keyword>
<feature type="domain" description="CzcB-like C-terminal circularly permuted SH3-like" evidence="5">
    <location>
        <begin position="522"/>
        <end position="580"/>
    </location>
</feature>
<evidence type="ECO:0000256" key="1">
    <source>
        <dbReference type="ARBA" id="ARBA00022448"/>
    </source>
</evidence>
<dbReference type="Proteomes" id="UP000245086">
    <property type="component" value="Unassembled WGS sequence"/>
</dbReference>
<dbReference type="PANTHER" id="PTHR30097">
    <property type="entry name" value="CATION EFFLUX SYSTEM PROTEIN CUSB"/>
    <property type="match status" value="1"/>
</dbReference>
<dbReference type="Gene3D" id="2.40.50.100">
    <property type="match status" value="1"/>
</dbReference>
<keyword evidence="1" id="KW-0813">Transport</keyword>